<dbReference type="EMBL" id="UZAK01034502">
    <property type="protein sequence ID" value="VDP45158.1"/>
    <property type="molecule type" value="Genomic_DNA"/>
</dbReference>
<dbReference type="PANTHER" id="PTHR24114">
    <property type="entry name" value="LEUCINE RICH REPEAT FAMILY PROTEIN"/>
    <property type="match status" value="1"/>
</dbReference>
<dbReference type="Proteomes" id="UP000279833">
    <property type="component" value="Unassembled WGS sequence"/>
</dbReference>
<evidence type="ECO:0000313" key="2">
    <source>
        <dbReference type="EMBL" id="VDP45158.1"/>
    </source>
</evidence>
<organism evidence="4">
    <name type="scientific">Schistosoma curassoni</name>
    <dbReference type="NCBI Taxonomy" id="6186"/>
    <lineage>
        <taxon>Eukaryota</taxon>
        <taxon>Metazoa</taxon>
        <taxon>Spiralia</taxon>
        <taxon>Lophotrochozoa</taxon>
        <taxon>Platyhelminthes</taxon>
        <taxon>Trematoda</taxon>
        <taxon>Digenea</taxon>
        <taxon>Strigeidida</taxon>
        <taxon>Schistosomatoidea</taxon>
        <taxon>Schistosomatidae</taxon>
        <taxon>Schistosoma</taxon>
    </lineage>
</organism>
<evidence type="ECO:0000313" key="3">
    <source>
        <dbReference type="Proteomes" id="UP000279833"/>
    </source>
</evidence>
<dbReference type="SMART" id="SM00368">
    <property type="entry name" value="LRR_RI"/>
    <property type="match status" value="4"/>
</dbReference>
<gene>
    <name evidence="2" type="ORF">SCUD_LOCUS11566</name>
</gene>
<keyword evidence="3" id="KW-1185">Reference proteome</keyword>
<dbReference type="InterPro" id="IPR002048">
    <property type="entry name" value="EF_hand_dom"/>
</dbReference>
<protein>
    <submittedName>
        <fullName evidence="4">EF-hand domain-containing protein</fullName>
    </submittedName>
</protein>
<dbReference type="InterPro" id="IPR052394">
    <property type="entry name" value="LRR-containing"/>
</dbReference>
<dbReference type="SUPFAM" id="SSF52047">
    <property type="entry name" value="RNI-like"/>
    <property type="match status" value="1"/>
</dbReference>
<dbReference type="AlphaFoldDB" id="A0A183K984"/>
<dbReference type="PROSITE" id="PS50222">
    <property type="entry name" value="EF_HAND_2"/>
    <property type="match status" value="1"/>
</dbReference>
<feature type="domain" description="EF-hand" evidence="1">
    <location>
        <begin position="217"/>
        <end position="252"/>
    </location>
</feature>
<dbReference type="STRING" id="6186.A0A183K984"/>
<dbReference type="GO" id="GO:0005509">
    <property type="term" value="F:calcium ion binding"/>
    <property type="evidence" value="ECO:0007669"/>
    <property type="project" value="InterPro"/>
</dbReference>
<reference evidence="2 3" key="2">
    <citation type="submission" date="2018-11" db="EMBL/GenBank/DDBJ databases">
        <authorList>
            <consortium name="Pathogen Informatics"/>
        </authorList>
    </citation>
    <scope>NUCLEOTIDE SEQUENCE [LARGE SCALE GENOMIC DNA]</scope>
    <source>
        <strain evidence="2">Dakar</strain>
        <strain evidence="3">Dakar, Senegal</strain>
    </source>
</reference>
<evidence type="ECO:0000259" key="1">
    <source>
        <dbReference type="PROSITE" id="PS50222"/>
    </source>
</evidence>
<dbReference type="InterPro" id="IPR001611">
    <property type="entry name" value="Leu-rich_rpt"/>
</dbReference>
<sequence length="262" mass="29233">MNRVLKYLNLARNQIGSDGAELLGDAISSNDTLFKIDLSWNSITNKGALDIAKGLKENIRISICHLSWNGFAGKSGLEIAQIIKENITLEELYLQYNRISDKEIESIGQAICTSNDSGETKLRILDVSSNPISTKGLYNFFKQITKCQSLKLQRLLMEEIPVDFECIQLIESLKKTFTELCINHGPQLIVGNTQDDVQSEGGTFVDLLFLLKSQVNYNGKIFTDVLQNMDVNKKGAVSVPQFIEALKVGYFSLLSLLIILAY</sequence>
<dbReference type="PANTHER" id="PTHR24114:SF2">
    <property type="entry name" value="F-BOX DOMAIN-CONTAINING PROTEIN-RELATED"/>
    <property type="match status" value="1"/>
</dbReference>
<dbReference type="WBParaSite" id="SCUD_0001156601-mRNA-1">
    <property type="protein sequence ID" value="SCUD_0001156601-mRNA-1"/>
    <property type="gene ID" value="SCUD_0001156601"/>
</dbReference>
<dbReference type="Gene3D" id="3.80.10.10">
    <property type="entry name" value="Ribonuclease Inhibitor"/>
    <property type="match status" value="2"/>
</dbReference>
<dbReference type="InterPro" id="IPR032675">
    <property type="entry name" value="LRR_dom_sf"/>
</dbReference>
<proteinExistence type="predicted"/>
<accession>A0A183K984</accession>
<name>A0A183K984_9TREM</name>
<reference evidence="4" key="1">
    <citation type="submission" date="2016-06" db="UniProtKB">
        <authorList>
            <consortium name="WormBaseParasite"/>
        </authorList>
    </citation>
    <scope>IDENTIFICATION</scope>
</reference>
<dbReference type="Pfam" id="PF13516">
    <property type="entry name" value="LRR_6"/>
    <property type="match status" value="4"/>
</dbReference>
<evidence type="ECO:0000313" key="4">
    <source>
        <dbReference type="WBParaSite" id="SCUD_0001156601-mRNA-1"/>
    </source>
</evidence>